<accession>A0A517YTS6</accession>
<name>A0A517YTS6_9BACT</name>
<keyword evidence="3" id="KW-1185">Reference proteome</keyword>
<evidence type="ECO:0000313" key="2">
    <source>
        <dbReference type="EMBL" id="QDU33626.1"/>
    </source>
</evidence>
<feature type="transmembrane region" description="Helical" evidence="1">
    <location>
        <begin position="124"/>
        <end position="143"/>
    </location>
</feature>
<feature type="transmembrane region" description="Helical" evidence="1">
    <location>
        <begin position="63"/>
        <end position="85"/>
    </location>
</feature>
<gene>
    <name evidence="2" type="ORF">KS4_16780</name>
</gene>
<evidence type="ECO:0000256" key="1">
    <source>
        <dbReference type="SAM" id="Phobius"/>
    </source>
</evidence>
<protein>
    <recommendedName>
        <fullName evidence="4">DUF456 domain-containing protein</fullName>
    </recommendedName>
</protein>
<dbReference type="AlphaFoldDB" id="A0A517YTS6"/>
<proteinExistence type="predicted"/>
<organism evidence="2 3">
    <name type="scientific">Poriferisphaera corsica</name>
    <dbReference type="NCBI Taxonomy" id="2528020"/>
    <lineage>
        <taxon>Bacteria</taxon>
        <taxon>Pseudomonadati</taxon>
        <taxon>Planctomycetota</taxon>
        <taxon>Phycisphaerae</taxon>
        <taxon>Phycisphaerales</taxon>
        <taxon>Phycisphaeraceae</taxon>
        <taxon>Poriferisphaera</taxon>
    </lineage>
</organism>
<feature type="transmembrane region" description="Helical" evidence="1">
    <location>
        <begin position="97"/>
        <end position="118"/>
    </location>
</feature>
<sequence>MICGMWTTIAIVLIILGLLLVNAIGVLMVAFQLPGTWLILIATGTAAWLRWDDVGGWGHLGWWVIGILFFLAILGEIIEFVAGALGAGKAGASKRAMVGAVFGGVAGAILGTIFLWFIPIIGTLIGAAVGAGVGSFLGDLWAGREIKNALEGGKGAAIGRFWGALGKIIVAGIMWLVVLIGVLI</sequence>
<dbReference type="Pfam" id="PF04306">
    <property type="entry name" value="DUF456"/>
    <property type="match status" value="1"/>
</dbReference>
<evidence type="ECO:0008006" key="4">
    <source>
        <dbReference type="Google" id="ProtNLM"/>
    </source>
</evidence>
<reference evidence="2 3" key="1">
    <citation type="submission" date="2019-02" db="EMBL/GenBank/DDBJ databases">
        <title>Deep-cultivation of Planctomycetes and their phenomic and genomic characterization uncovers novel biology.</title>
        <authorList>
            <person name="Wiegand S."/>
            <person name="Jogler M."/>
            <person name="Boedeker C."/>
            <person name="Pinto D."/>
            <person name="Vollmers J."/>
            <person name="Rivas-Marin E."/>
            <person name="Kohn T."/>
            <person name="Peeters S.H."/>
            <person name="Heuer A."/>
            <person name="Rast P."/>
            <person name="Oberbeckmann S."/>
            <person name="Bunk B."/>
            <person name="Jeske O."/>
            <person name="Meyerdierks A."/>
            <person name="Storesund J.E."/>
            <person name="Kallscheuer N."/>
            <person name="Luecker S."/>
            <person name="Lage O.M."/>
            <person name="Pohl T."/>
            <person name="Merkel B.J."/>
            <person name="Hornburger P."/>
            <person name="Mueller R.-W."/>
            <person name="Bruemmer F."/>
            <person name="Labrenz M."/>
            <person name="Spormann A.M."/>
            <person name="Op den Camp H."/>
            <person name="Overmann J."/>
            <person name="Amann R."/>
            <person name="Jetten M.S.M."/>
            <person name="Mascher T."/>
            <person name="Medema M.H."/>
            <person name="Devos D.P."/>
            <person name="Kaster A.-K."/>
            <person name="Ovreas L."/>
            <person name="Rohde M."/>
            <person name="Galperin M.Y."/>
            <person name="Jogler C."/>
        </authorList>
    </citation>
    <scope>NUCLEOTIDE SEQUENCE [LARGE SCALE GENOMIC DNA]</scope>
    <source>
        <strain evidence="2 3">KS4</strain>
    </source>
</reference>
<dbReference type="EMBL" id="CP036425">
    <property type="protein sequence ID" value="QDU33626.1"/>
    <property type="molecule type" value="Genomic_DNA"/>
</dbReference>
<keyword evidence="1" id="KW-0812">Transmembrane</keyword>
<feature type="transmembrane region" description="Helical" evidence="1">
    <location>
        <begin position="6"/>
        <end position="28"/>
    </location>
</feature>
<dbReference type="OrthoDB" id="215610at2"/>
<feature type="transmembrane region" description="Helical" evidence="1">
    <location>
        <begin position="164"/>
        <end position="183"/>
    </location>
</feature>
<keyword evidence="1" id="KW-1133">Transmembrane helix</keyword>
<dbReference type="InterPro" id="IPR007403">
    <property type="entry name" value="DUF456"/>
</dbReference>
<evidence type="ECO:0000313" key="3">
    <source>
        <dbReference type="Proteomes" id="UP000317369"/>
    </source>
</evidence>
<dbReference type="Proteomes" id="UP000317369">
    <property type="component" value="Chromosome"/>
</dbReference>
<keyword evidence="1" id="KW-0472">Membrane</keyword>
<dbReference type="KEGG" id="pcor:KS4_16780"/>
<feature type="transmembrane region" description="Helical" evidence="1">
    <location>
        <begin position="35"/>
        <end position="51"/>
    </location>
</feature>